<dbReference type="AlphaFoldDB" id="A0A6J2WE13"/>
<dbReference type="Gene3D" id="2.60.40.10">
    <property type="entry name" value="Immunoglobulins"/>
    <property type="match status" value="1"/>
</dbReference>
<dbReference type="PROSITE" id="PS51228">
    <property type="entry name" value="ACB_2"/>
    <property type="match status" value="1"/>
</dbReference>
<dbReference type="FunFam" id="2.60.120.680:FF:000002">
    <property type="entry name" value="Putative Golgi resident protein GCP60"/>
    <property type="match status" value="1"/>
</dbReference>
<evidence type="ECO:0000256" key="11">
    <source>
        <dbReference type="ARBA" id="ARBA00023136"/>
    </source>
</evidence>
<dbReference type="InterPro" id="IPR014352">
    <property type="entry name" value="FERM/acyl-CoA-bd_prot_sf"/>
</dbReference>
<sequence>MTLCFQPILLLMPVVSVVSVPVPSNTKTVFREAQAGGNLTLDVGTAMGTVVHFQSTNPASEERVICKREGSNSSCLPEFDDRLSLHDACFELRNVKLSDSGVYTFRDYDTDDIISIYNISVSDLKKSTMTEKNIAPARVNMVPWCWLLVLLMVRTSSTHGISGRDYAEAVNGERNCEFLSRRKKSVKSCAIERNWGFSLEELFGLALKFFREMDGKAFHPTYEEKLRLVALHKQVSLGPCNPAACPETGFFDVLGNDRRKEWMRLGSMAKEDAMEDFVKLLNSCCTLFAPYVTSHKIEKEDQERRRREEEERLRLEQEEEERRLREEEERKAREEQEKREREEEEQRRKEEERSQMELHKQQIMAALNAQTAVHFQQYAAQQCPDNPEQQHLLIQQLQERHYQQYIQQACQQQQKQGEGLMMSPASESLSVYSPSDMSGHPTSQSNNASQHQEAELDQPLVNSGAGDVSMVISSPSMWTRPQIGDFKEKMRGDVDSVITVGRGEVLTIRVPTHENGSYLFWEFATDDHDVGFGLYFEWADSLDQLVSAKDRDTLDKTTEEGAAQNKDEREEESQEIKNVQVEEVVPVLRRDSHTEVYAGSHRYPGHGVYLLKFDNSYSLWRSKVVYYRVYYTH</sequence>
<evidence type="ECO:0000256" key="18">
    <source>
        <dbReference type="SAM" id="SignalP"/>
    </source>
</evidence>
<dbReference type="InterPro" id="IPR022408">
    <property type="entry name" value="Acyl-CoA-binding_prot_CS"/>
</dbReference>
<dbReference type="GO" id="GO:0000139">
    <property type="term" value="C:Golgi membrane"/>
    <property type="evidence" value="ECO:0007669"/>
    <property type="project" value="UniProtKB-SubCell"/>
</dbReference>
<evidence type="ECO:0000313" key="22">
    <source>
        <dbReference type="RefSeq" id="XP_030642568.1"/>
    </source>
</evidence>
<dbReference type="GO" id="GO:0000062">
    <property type="term" value="F:fatty-acyl-CoA binding"/>
    <property type="evidence" value="ECO:0007669"/>
    <property type="project" value="InterPro"/>
</dbReference>
<keyword evidence="21" id="KW-1185">Reference proteome</keyword>
<dbReference type="GeneID" id="115822786"/>
<feature type="region of interest" description="Disordered" evidence="17">
    <location>
        <begin position="428"/>
        <end position="455"/>
    </location>
</feature>
<evidence type="ECO:0000259" key="20">
    <source>
        <dbReference type="PROSITE" id="PS51228"/>
    </source>
</evidence>
<organism evidence="21 22">
    <name type="scientific">Chanos chanos</name>
    <name type="common">Milkfish</name>
    <name type="synonym">Mugil chanos</name>
    <dbReference type="NCBI Taxonomy" id="29144"/>
    <lineage>
        <taxon>Eukaryota</taxon>
        <taxon>Metazoa</taxon>
        <taxon>Chordata</taxon>
        <taxon>Craniata</taxon>
        <taxon>Vertebrata</taxon>
        <taxon>Euteleostomi</taxon>
        <taxon>Actinopterygii</taxon>
        <taxon>Neopterygii</taxon>
        <taxon>Teleostei</taxon>
        <taxon>Ostariophysi</taxon>
        <taxon>Gonorynchiformes</taxon>
        <taxon>Chanidae</taxon>
        <taxon>Chanos</taxon>
    </lineage>
</organism>
<dbReference type="OrthoDB" id="5839451at2759"/>
<evidence type="ECO:0000256" key="4">
    <source>
        <dbReference type="ARBA" id="ARBA00022553"/>
    </source>
</evidence>
<dbReference type="PANTHER" id="PTHR22973">
    <property type="entry name" value="LD35087P"/>
    <property type="match status" value="1"/>
</dbReference>
<dbReference type="InterPro" id="IPR013783">
    <property type="entry name" value="Ig-like_fold"/>
</dbReference>
<evidence type="ECO:0000256" key="6">
    <source>
        <dbReference type="ARBA" id="ARBA00022990"/>
    </source>
</evidence>
<feature type="signal peptide" evidence="18">
    <location>
        <begin position="1"/>
        <end position="19"/>
    </location>
</feature>
<feature type="domain" description="ACB" evidence="20">
    <location>
        <begin position="199"/>
        <end position="290"/>
    </location>
</feature>
<evidence type="ECO:0000256" key="15">
    <source>
        <dbReference type="ARBA" id="ARBA00078007"/>
    </source>
</evidence>
<dbReference type="InterPro" id="IPR035984">
    <property type="entry name" value="Acyl-CoA-binding_sf"/>
</dbReference>
<reference evidence="22" key="1">
    <citation type="submission" date="2025-08" db="UniProtKB">
        <authorList>
            <consortium name="RefSeq"/>
        </authorList>
    </citation>
    <scope>IDENTIFICATION</scope>
</reference>
<evidence type="ECO:0000256" key="12">
    <source>
        <dbReference type="ARBA" id="ARBA00057952"/>
    </source>
</evidence>
<keyword evidence="5" id="KW-0752">Steroid biosynthesis</keyword>
<feature type="domain" description="GOLD" evidence="19">
    <location>
        <begin position="487"/>
        <end position="631"/>
    </location>
</feature>
<dbReference type="PROSITE" id="PS50866">
    <property type="entry name" value="GOLD"/>
    <property type="match status" value="1"/>
</dbReference>
<evidence type="ECO:0000256" key="5">
    <source>
        <dbReference type="ARBA" id="ARBA00022955"/>
    </source>
</evidence>
<keyword evidence="11" id="KW-0472">Membrane</keyword>
<feature type="region of interest" description="Disordered" evidence="17">
    <location>
        <begin position="298"/>
        <end position="358"/>
    </location>
</feature>
<dbReference type="Pfam" id="PF13897">
    <property type="entry name" value="GOLD_2"/>
    <property type="match status" value="1"/>
</dbReference>
<evidence type="ECO:0000256" key="3">
    <source>
        <dbReference type="ARBA" id="ARBA00022516"/>
    </source>
</evidence>
<dbReference type="Gene3D" id="2.60.120.680">
    <property type="entry name" value="GOLD domain"/>
    <property type="match status" value="1"/>
</dbReference>
<feature type="region of interest" description="Disordered" evidence="17">
    <location>
        <begin position="553"/>
        <end position="576"/>
    </location>
</feature>
<keyword evidence="4" id="KW-0597">Phosphoprotein</keyword>
<keyword evidence="7" id="KW-0333">Golgi apparatus</keyword>
<evidence type="ECO:0000259" key="19">
    <source>
        <dbReference type="PROSITE" id="PS50866"/>
    </source>
</evidence>
<keyword evidence="9" id="KW-0443">Lipid metabolism</keyword>
<evidence type="ECO:0000256" key="9">
    <source>
        <dbReference type="ARBA" id="ARBA00023098"/>
    </source>
</evidence>
<comment type="function">
    <text evidence="12">Involved in the maintenance of Golgi structure by interacting with giantin, affecting protein transport between the endoplasmic reticulum and Golgi. Involved in hormone-induced steroid biosynthesis in testicular Leydig cells. Recruits PI4KB to the Golgi apparatus membrane; enhances the enzyme activity of PI4KB activity via its membrane recruitment thereby increasing the local concentration of the substrate in the vicinity of the kinase.</text>
</comment>
<protein>
    <recommendedName>
        <fullName evidence="13">Golgi resident protein GCP60</fullName>
    </recommendedName>
    <alternativeName>
        <fullName evidence="15">Acyl-CoA-binding domain-containing protein 3</fullName>
    </alternativeName>
    <alternativeName>
        <fullName evidence="16">Golgi complex-associated protein 1</fullName>
    </alternativeName>
    <alternativeName>
        <fullName evidence="14">Golgi phosphoprotein 1</fullName>
    </alternativeName>
</protein>
<dbReference type="GO" id="GO:0005739">
    <property type="term" value="C:mitochondrion"/>
    <property type="evidence" value="ECO:0007669"/>
    <property type="project" value="UniProtKB-SubCell"/>
</dbReference>
<proteinExistence type="predicted"/>
<keyword evidence="3" id="KW-0444">Lipid biosynthesis</keyword>
<dbReference type="GO" id="GO:0006694">
    <property type="term" value="P:steroid biosynthetic process"/>
    <property type="evidence" value="ECO:0007669"/>
    <property type="project" value="UniProtKB-KW"/>
</dbReference>
<evidence type="ECO:0000256" key="16">
    <source>
        <dbReference type="ARBA" id="ARBA00080905"/>
    </source>
</evidence>
<evidence type="ECO:0000256" key="10">
    <source>
        <dbReference type="ARBA" id="ARBA00023128"/>
    </source>
</evidence>
<gene>
    <name evidence="22" type="primary">LOC115822786</name>
</gene>
<dbReference type="InterPro" id="IPR009038">
    <property type="entry name" value="GOLD_dom"/>
</dbReference>
<dbReference type="Gene3D" id="1.20.80.10">
    <property type="match status" value="1"/>
</dbReference>
<feature type="chain" id="PRO_5027080096" description="Golgi resident protein GCP60" evidence="18">
    <location>
        <begin position="20"/>
        <end position="633"/>
    </location>
</feature>
<dbReference type="SUPFAM" id="SSF47027">
    <property type="entry name" value="Acyl-CoA binding protein"/>
    <property type="match status" value="1"/>
</dbReference>
<accession>A0A6J2WE13</accession>
<evidence type="ECO:0000256" key="1">
    <source>
        <dbReference type="ARBA" id="ARBA00004173"/>
    </source>
</evidence>
<keyword evidence="6" id="KW-0007">Acetylation</keyword>
<dbReference type="InterPro" id="IPR000582">
    <property type="entry name" value="Acyl-CoA-binding_protein"/>
</dbReference>
<evidence type="ECO:0000256" key="17">
    <source>
        <dbReference type="SAM" id="MobiDB-lite"/>
    </source>
</evidence>
<keyword evidence="10" id="KW-0496">Mitochondrion</keyword>
<dbReference type="InParanoid" id="A0A6J2WE13"/>
<dbReference type="SUPFAM" id="SSF101576">
    <property type="entry name" value="Supernatant protein factor (SPF), C-terminal domain"/>
    <property type="match status" value="1"/>
</dbReference>
<dbReference type="Pfam" id="PF00887">
    <property type="entry name" value="ACBP"/>
    <property type="match status" value="1"/>
</dbReference>
<evidence type="ECO:0000313" key="21">
    <source>
        <dbReference type="Proteomes" id="UP000504632"/>
    </source>
</evidence>
<dbReference type="PANTHER" id="PTHR22973:SF11">
    <property type="entry name" value="GOLGI RESIDENT PROTEIN GCP60"/>
    <property type="match status" value="1"/>
</dbReference>
<evidence type="ECO:0000256" key="14">
    <source>
        <dbReference type="ARBA" id="ARBA00076235"/>
    </source>
</evidence>
<name>A0A6J2WE13_CHACN</name>
<comment type="subcellular location">
    <subcellularLocation>
        <location evidence="2">Golgi apparatus membrane</location>
        <topology evidence="2">Peripheral membrane protein</topology>
        <orientation evidence="2">Cytoplasmic side</orientation>
    </subcellularLocation>
    <subcellularLocation>
        <location evidence="1">Mitochondrion</location>
    </subcellularLocation>
</comment>
<evidence type="ECO:0000256" key="7">
    <source>
        <dbReference type="ARBA" id="ARBA00023034"/>
    </source>
</evidence>
<feature type="compositionally biased region" description="Polar residues" evidence="17">
    <location>
        <begin position="428"/>
        <end position="451"/>
    </location>
</feature>
<evidence type="ECO:0000256" key="2">
    <source>
        <dbReference type="ARBA" id="ARBA00004255"/>
    </source>
</evidence>
<dbReference type="Proteomes" id="UP000504632">
    <property type="component" value="Chromosome 1"/>
</dbReference>
<dbReference type="PROSITE" id="PS00880">
    <property type="entry name" value="ACB_1"/>
    <property type="match status" value="1"/>
</dbReference>
<evidence type="ECO:0000256" key="13">
    <source>
        <dbReference type="ARBA" id="ARBA00067322"/>
    </source>
</evidence>
<dbReference type="FunFam" id="1.20.80.10:FF:000017">
    <property type="entry name" value="Golgi resident protein GCP60"/>
    <property type="match status" value="1"/>
</dbReference>
<keyword evidence="18" id="KW-0732">Signal</keyword>
<keyword evidence="8" id="KW-0175">Coiled coil</keyword>
<dbReference type="RefSeq" id="XP_030642568.1">
    <property type="nucleotide sequence ID" value="XM_030786708.1"/>
</dbReference>
<dbReference type="InterPro" id="IPR052269">
    <property type="entry name" value="Golgi-PI4KB_interaction"/>
</dbReference>
<evidence type="ECO:0000256" key="8">
    <source>
        <dbReference type="ARBA" id="ARBA00023054"/>
    </source>
</evidence>
<dbReference type="InterPro" id="IPR036598">
    <property type="entry name" value="GOLD_dom_sf"/>
</dbReference>